<dbReference type="EMBL" id="CP045226">
    <property type="protein sequence ID" value="QFS48304.1"/>
    <property type="molecule type" value="Genomic_DNA"/>
</dbReference>
<sequence>MAKKKGTVVYLSEEDKNSLETIANHWGISQSSAVQRLIREYMNTTATKGANAATLSALK</sequence>
<organism evidence="1 2">
    <name type="scientific">Nostoc sphaeroides CCNUC1</name>
    <dbReference type="NCBI Taxonomy" id="2653204"/>
    <lineage>
        <taxon>Bacteria</taxon>
        <taxon>Bacillati</taxon>
        <taxon>Cyanobacteriota</taxon>
        <taxon>Cyanophyceae</taxon>
        <taxon>Nostocales</taxon>
        <taxon>Nostocaceae</taxon>
        <taxon>Nostoc</taxon>
    </lineage>
</organism>
<evidence type="ECO:0000313" key="2">
    <source>
        <dbReference type="Proteomes" id="UP000326678"/>
    </source>
</evidence>
<evidence type="ECO:0000313" key="1">
    <source>
        <dbReference type="EMBL" id="QFS48304.1"/>
    </source>
</evidence>
<dbReference type="Proteomes" id="UP000326678">
    <property type="component" value="Chromosome Gxm1"/>
</dbReference>
<keyword evidence="2" id="KW-1185">Reference proteome</keyword>
<accession>A0A5P8W6P4</accession>
<reference evidence="1 2" key="1">
    <citation type="submission" date="2019-10" db="EMBL/GenBank/DDBJ databases">
        <title>Genomic and transcriptomic insights into the perfect genentic adaptation of a filamentous nitrogen-fixing cyanobacterium to rice fields.</title>
        <authorList>
            <person name="Chen Z."/>
        </authorList>
    </citation>
    <scope>NUCLEOTIDE SEQUENCE [LARGE SCALE GENOMIC DNA]</scope>
    <source>
        <strain evidence="1">CCNUC1</strain>
    </source>
</reference>
<dbReference type="KEGG" id="nsh:GXM_05796"/>
<gene>
    <name evidence="1" type="ORF">GXM_05796</name>
</gene>
<protein>
    <submittedName>
        <fullName evidence="1">Ribbon-helix-helix protein</fullName>
    </submittedName>
</protein>
<proteinExistence type="predicted"/>
<dbReference type="AlphaFoldDB" id="A0A5P8W6P4"/>
<name>A0A5P8W6P4_9NOSO</name>